<evidence type="ECO:0000313" key="4">
    <source>
        <dbReference type="Proteomes" id="UP000186455"/>
    </source>
</evidence>
<protein>
    <recommendedName>
        <fullName evidence="5">Protein spdB</fullName>
    </recommendedName>
</protein>
<dbReference type="RefSeq" id="WP_073793166.1">
    <property type="nucleotide sequence ID" value="NZ_LFBV01000009.1"/>
</dbReference>
<evidence type="ECO:0000313" key="3">
    <source>
        <dbReference type="EMBL" id="OKH91479.1"/>
    </source>
</evidence>
<comment type="caution">
    <text evidence="3">The sequence shown here is derived from an EMBL/GenBank/DDBJ whole genome shotgun (WGS) entry which is preliminary data.</text>
</comment>
<feature type="transmembrane region" description="Helical" evidence="2">
    <location>
        <begin position="66"/>
        <end position="88"/>
    </location>
</feature>
<dbReference type="Proteomes" id="UP000186455">
    <property type="component" value="Unassembled WGS sequence"/>
</dbReference>
<proteinExistence type="predicted"/>
<accession>A0A1Q4V153</accession>
<sequence>MTTRISALAYPAAALSLASLAWTTWSLVDLLGTGPIGLTVAAGADIIWASVILAEARGLHIAGRRWAVPAVGWAALLVVAALLAWHGLDRDSAAMAIAGPFLPLGAKGIWALALADMRDPAALTPEQEAEIHGVMRHAEYAARIAAAERALLDRRTDAAIDHIRAEARALLARDEADFEIRLERLGKEADLARRTPLAISAPPERVRESAGFEQAATEAINAIGEHEHGAREHPANTPNTNAPSPNRIREQIANKATTSTNTDREQPSVITLVREHVARTANNTDAVRAVMAARPDANKDSVAAAVRRERRRTDSRDGYA</sequence>
<feature type="transmembrane region" description="Helical" evidence="2">
    <location>
        <begin position="36"/>
        <end position="54"/>
    </location>
</feature>
<evidence type="ECO:0008006" key="5">
    <source>
        <dbReference type="Google" id="ProtNLM"/>
    </source>
</evidence>
<dbReference type="AlphaFoldDB" id="A0A1Q4V153"/>
<reference evidence="3 4" key="1">
    <citation type="submission" date="2015-06" db="EMBL/GenBank/DDBJ databases">
        <title>Cloning and characterization of the uncialamcin biosynthetic gene cluster.</title>
        <authorList>
            <person name="Yan X."/>
            <person name="Huang T."/>
            <person name="Ge H."/>
            <person name="Shen B."/>
        </authorList>
    </citation>
    <scope>NUCLEOTIDE SEQUENCE [LARGE SCALE GENOMIC DNA]</scope>
    <source>
        <strain evidence="3 4">DCA2648</strain>
    </source>
</reference>
<keyword evidence="2" id="KW-1133">Transmembrane helix</keyword>
<dbReference type="STRING" id="1048205.AB852_28385"/>
<feature type="region of interest" description="Disordered" evidence="1">
    <location>
        <begin position="292"/>
        <end position="320"/>
    </location>
</feature>
<organism evidence="3 4">
    <name type="scientific">Streptomyces uncialis</name>
    <dbReference type="NCBI Taxonomy" id="1048205"/>
    <lineage>
        <taxon>Bacteria</taxon>
        <taxon>Bacillati</taxon>
        <taxon>Actinomycetota</taxon>
        <taxon>Actinomycetes</taxon>
        <taxon>Kitasatosporales</taxon>
        <taxon>Streptomycetaceae</taxon>
        <taxon>Streptomyces</taxon>
    </lineage>
</organism>
<keyword evidence="2" id="KW-0472">Membrane</keyword>
<feature type="transmembrane region" description="Helical" evidence="2">
    <location>
        <begin position="94"/>
        <end position="115"/>
    </location>
</feature>
<gene>
    <name evidence="3" type="ORF">AB852_28385</name>
</gene>
<keyword evidence="4" id="KW-1185">Reference proteome</keyword>
<feature type="compositionally biased region" description="Low complexity" evidence="1">
    <location>
        <begin position="235"/>
        <end position="246"/>
    </location>
</feature>
<evidence type="ECO:0000256" key="2">
    <source>
        <dbReference type="SAM" id="Phobius"/>
    </source>
</evidence>
<feature type="region of interest" description="Disordered" evidence="1">
    <location>
        <begin position="227"/>
        <end position="247"/>
    </location>
</feature>
<keyword evidence="2" id="KW-0812">Transmembrane</keyword>
<evidence type="ECO:0000256" key="1">
    <source>
        <dbReference type="SAM" id="MobiDB-lite"/>
    </source>
</evidence>
<feature type="compositionally biased region" description="Basic and acidic residues" evidence="1">
    <location>
        <begin position="311"/>
        <end position="320"/>
    </location>
</feature>
<dbReference type="EMBL" id="LFBV01000009">
    <property type="protein sequence ID" value="OKH91479.1"/>
    <property type="molecule type" value="Genomic_DNA"/>
</dbReference>
<name>A0A1Q4V153_9ACTN</name>